<feature type="transmembrane region" description="Helical" evidence="7">
    <location>
        <begin position="21"/>
        <end position="47"/>
    </location>
</feature>
<comment type="similarity">
    <text evidence="7">Belongs to the binding-protein-dependent transport system permease family.</text>
</comment>
<evidence type="ECO:0000259" key="8">
    <source>
        <dbReference type="PROSITE" id="PS50928"/>
    </source>
</evidence>
<dbReference type="EMBL" id="CP106738">
    <property type="protein sequence ID" value="UXX82853.1"/>
    <property type="molecule type" value="Genomic_DNA"/>
</dbReference>
<gene>
    <name evidence="9" type="ORF">N7U68_17465</name>
</gene>
<organism evidence="9 10">
    <name type="scientific">Roseovarius pelagicus</name>
    <dbReference type="NCBI Taxonomy" id="2980108"/>
    <lineage>
        <taxon>Bacteria</taxon>
        <taxon>Pseudomonadati</taxon>
        <taxon>Pseudomonadota</taxon>
        <taxon>Alphaproteobacteria</taxon>
        <taxon>Rhodobacterales</taxon>
        <taxon>Roseobacteraceae</taxon>
        <taxon>Roseovarius</taxon>
    </lineage>
</organism>
<feature type="transmembrane region" description="Helical" evidence="7">
    <location>
        <begin position="189"/>
        <end position="207"/>
    </location>
</feature>
<keyword evidence="10" id="KW-1185">Reference proteome</keyword>
<dbReference type="CDD" id="cd06261">
    <property type="entry name" value="TM_PBP2"/>
    <property type="match status" value="1"/>
</dbReference>
<protein>
    <submittedName>
        <fullName evidence="9">ABC transporter permease</fullName>
    </submittedName>
</protein>
<evidence type="ECO:0000256" key="5">
    <source>
        <dbReference type="ARBA" id="ARBA00022989"/>
    </source>
</evidence>
<evidence type="ECO:0000256" key="6">
    <source>
        <dbReference type="ARBA" id="ARBA00023136"/>
    </source>
</evidence>
<feature type="transmembrane region" description="Helical" evidence="7">
    <location>
        <begin position="150"/>
        <end position="169"/>
    </location>
</feature>
<evidence type="ECO:0000256" key="1">
    <source>
        <dbReference type="ARBA" id="ARBA00004651"/>
    </source>
</evidence>
<evidence type="ECO:0000313" key="10">
    <source>
        <dbReference type="Proteomes" id="UP001064087"/>
    </source>
</evidence>
<proteinExistence type="inferred from homology"/>
<evidence type="ECO:0000256" key="2">
    <source>
        <dbReference type="ARBA" id="ARBA00022448"/>
    </source>
</evidence>
<keyword evidence="6 7" id="KW-0472">Membrane</keyword>
<evidence type="ECO:0000256" key="4">
    <source>
        <dbReference type="ARBA" id="ARBA00022692"/>
    </source>
</evidence>
<evidence type="ECO:0000256" key="7">
    <source>
        <dbReference type="RuleBase" id="RU363032"/>
    </source>
</evidence>
<feature type="transmembrane region" description="Helical" evidence="7">
    <location>
        <begin position="88"/>
        <end position="113"/>
    </location>
</feature>
<evidence type="ECO:0000313" key="9">
    <source>
        <dbReference type="EMBL" id="UXX82853.1"/>
    </source>
</evidence>
<dbReference type="Pfam" id="PF00528">
    <property type="entry name" value="BPD_transp_1"/>
    <property type="match status" value="1"/>
</dbReference>
<reference evidence="9" key="1">
    <citation type="submission" date="2022-10" db="EMBL/GenBank/DDBJ databases">
        <title>Roseovarius pelagicus sp. nov., isolated from Arctic seawater.</title>
        <authorList>
            <person name="Hong Y.W."/>
            <person name="Hwang C.Y."/>
        </authorList>
    </citation>
    <scope>NUCLEOTIDE SEQUENCE</scope>
    <source>
        <strain evidence="9">HL-MP18</strain>
    </source>
</reference>
<keyword evidence="2 7" id="KW-0813">Transport</keyword>
<feature type="transmembrane region" description="Helical" evidence="7">
    <location>
        <begin position="246"/>
        <end position="264"/>
    </location>
</feature>
<comment type="subcellular location">
    <subcellularLocation>
        <location evidence="1 7">Cell membrane</location>
        <topology evidence="1 7">Multi-pass membrane protein</topology>
    </subcellularLocation>
</comment>
<dbReference type="PANTHER" id="PTHR30151">
    <property type="entry name" value="ALKANE SULFONATE ABC TRANSPORTER-RELATED, MEMBRANE SUBUNIT"/>
    <property type="match status" value="1"/>
</dbReference>
<dbReference type="PROSITE" id="PS50928">
    <property type="entry name" value="ABC_TM1"/>
    <property type="match status" value="1"/>
</dbReference>
<feature type="domain" description="ABC transmembrane type-1" evidence="8">
    <location>
        <begin position="84"/>
        <end position="264"/>
    </location>
</feature>
<dbReference type="InterPro" id="IPR000515">
    <property type="entry name" value="MetI-like"/>
</dbReference>
<name>A0ABY6D9S6_9RHOB</name>
<dbReference type="Proteomes" id="UP001064087">
    <property type="component" value="Chromosome"/>
</dbReference>
<keyword evidence="5 7" id="KW-1133">Transmembrane helix</keyword>
<dbReference type="Gene3D" id="1.10.3720.10">
    <property type="entry name" value="MetI-like"/>
    <property type="match status" value="1"/>
</dbReference>
<dbReference type="InterPro" id="IPR035906">
    <property type="entry name" value="MetI-like_sf"/>
</dbReference>
<evidence type="ECO:0000256" key="3">
    <source>
        <dbReference type="ARBA" id="ARBA00022475"/>
    </source>
</evidence>
<feature type="transmembrane region" description="Helical" evidence="7">
    <location>
        <begin position="214"/>
        <end position="234"/>
    </location>
</feature>
<dbReference type="PANTHER" id="PTHR30151:SF0">
    <property type="entry name" value="ABC TRANSPORTER PERMEASE PROTEIN MJ0413-RELATED"/>
    <property type="match status" value="1"/>
</dbReference>
<dbReference type="SUPFAM" id="SSF161098">
    <property type="entry name" value="MetI-like"/>
    <property type="match status" value="1"/>
</dbReference>
<keyword evidence="3" id="KW-1003">Cell membrane</keyword>
<dbReference type="RefSeq" id="WP_263047646.1">
    <property type="nucleotide sequence ID" value="NZ_CP106738.1"/>
</dbReference>
<accession>A0ABY6D9S6</accession>
<sequence>MTSDTATPAASGNRPSRDPLLTFKAPISTSLSLGLGVLAWATFFAIWEGAVLLELGNPILFPGPGQVLSALYELLTERGLLWDIWVSVLRVMVSFGGACLVAIPLGILMGSFRAVEAFFNPVVSAWRYLPAPAFIPLLLMWFGASEEQKFALLFLGVIWFLVTLIMDHTREISADLINTGITLGGNRWQILWTVVIPASLPGIVTAMRQMLAVSWTYLVIAEIVAADNGIGAMMMRAKRFVHVDEIMAGIVVIGVLGLTFDFALRQARKLLFPYLDDED</sequence>
<feature type="transmembrane region" description="Helical" evidence="7">
    <location>
        <begin position="125"/>
        <end position="143"/>
    </location>
</feature>
<keyword evidence="4 7" id="KW-0812">Transmembrane</keyword>